<protein>
    <submittedName>
        <fullName evidence="6">Probable NADH dehydrogenase/NAD(P)H nitroreductase</fullName>
    </submittedName>
</protein>
<evidence type="ECO:0000256" key="4">
    <source>
        <dbReference type="ARBA" id="ARBA00023002"/>
    </source>
</evidence>
<keyword evidence="1" id="KW-0285">Flavoprotein</keyword>
<dbReference type="InterPro" id="IPR029479">
    <property type="entry name" value="Nitroreductase"/>
</dbReference>
<dbReference type="EMBL" id="UOEC01000067">
    <property type="protein sequence ID" value="VAV89730.1"/>
    <property type="molecule type" value="Genomic_DNA"/>
</dbReference>
<proteinExistence type="inferred from homology"/>
<dbReference type="AlphaFoldDB" id="A0A3B0R935"/>
<evidence type="ECO:0000256" key="1">
    <source>
        <dbReference type="ARBA" id="ARBA00022630"/>
    </source>
</evidence>
<keyword evidence="2" id="KW-0288">FMN</keyword>
<dbReference type="SUPFAM" id="SSF55469">
    <property type="entry name" value="FMN-dependent nitroreductase-like"/>
    <property type="match status" value="1"/>
</dbReference>
<organism evidence="6">
    <name type="scientific">hydrothermal vent metagenome</name>
    <dbReference type="NCBI Taxonomy" id="652676"/>
    <lineage>
        <taxon>unclassified sequences</taxon>
        <taxon>metagenomes</taxon>
        <taxon>ecological metagenomes</taxon>
    </lineage>
</organism>
<evidence type="ECO:0000256" key="3">
    <source>
        <dbReference type="ARBA" id="ARBA00022857"/>
    </source>
</evidence>
<dbReference type="Pfam" id="PF00881">
    <property type="entry name" value="Nitroreductase"/>
    <property type="match status" value="1"/>
</dbReference>
<dbReference type="InterPro" id="IPR000415">
    <property type="entry name" value="Nitroreductase-like"/>
</dbReference>
<dbReference type="PANTHER" id="PTHR43543:SF1">
    <property type="entry name" value="MALONIC SEMIALDEHYDE REDUCTASE RUTE-RELATED"/>
    <property type="match status" value="1"/>
</dbReference>
<gene>
    <name evidence="6" type="ORF">MNBD_ALPHA08-1360</name>
</gene>
<keyword evidence="3" id="KW-0521">NADP</keyword>
<dbReference type="Gene3D" id="3.40.109.10">
    <property type="entry name" value="NADH Oxidase"/>
    <property type="match status" value="1"/>
</dbReference>
<accession>A0A3B0R935</accession>
<dbReference type="InterPro" id="IPR050461">
    <property type="entry name" value="Nitroreductase_HadB/RutE"/>
</dbReference>
<dbReference type="InterPro" id="IPR023936">
    <property type="entry name" value="RutE-like"/>
</dbReference>
<evidence type="ECO:0000259" key="5">
    <source>
        <dbReference type="Pfam" id="PF00881"/>
    </source>
</evidence>
<dbReference type="GO" id="GO:0016491">
    <property type="term" value="F:oxidoreductase activity"/>
    <property type="evidence" value="ECO:0007669"/>
    <property type="project" value="UniProtKB-KW"/>
</dbReference>
<dbReference type="NCBIfam" id="NF003768">
    <property type="entry name" value="PRK05365.1"/>
    <property type="match status" value="1"/>
</dbReference>
<evidence type="ECO:0000256" key="2">
    <source>
        <dbReference type="ARBA" id="ARBA00022643"/>
    </source>
</evidence>
<dbReference type="CDD" id="cd02148">
    <property type="entry name" value="RutE-like"/>
    <property type="match status" value="1"/>
</dbReference>
<sequence length="197" mass="21962">MIKPVLSDKALDQLFRRARSFNGWLEEDVSEIQLQGIVDLMKMAPTSANCQPVRLLFLKTSEAKNRLKPHLIESNIEKVMSAPAVVIIGHDLEFYENLPKWFPHTDARSWFAGNDALIETTAFRNGTLQGAYLMLAARSLGLDCGPMSGFDNAGVDEEFFSDSTIKSNFICGLGYGDPKSIFDRSPRPSFDDLAKIL</sequence>
<keyword evidence="4" id="KW-0560">Oxidoreductase</keyword>
<feature type="domain" description="Nitroreductase" evidence="5">
    <location>
        <begin position="26"/>
        <end position="175"/>
    </location>
</feature>
<name>A0A3B0R935_9ZZZZ</name>
<evidence type="ECO:0000313" key="6">
    <source>
        <dbReference type="EMBL" id="VAV89730.1"/>
    </source>
</evidence>
<dbReference type="PANTHER" id="PTHR43543">
    <property type="entry name" value="MALONIC SEMIALDEHYDE REDUCTASE RUTE-RELATED"/>
    <property type="match status" value="1"/>
</dbReference>
<reference evidence="6" key="1">
    <citation type="submission" date="2018-06" db="EMBL/GenBank/DDBJ databases">
        <authorList>
            <person name="Zhirakovskaya E."/>
        </authorList>
    </citation>
    <scope>NUCLEOTIDE SEQUENCE</scope>
</reference>
<dbReference type="HAMAP" id="MF_01204">
    <property type="entry name" value="Oxidoreductase_RutE_HadB"/>
    <property type="match status" value="1"/>
</dbReference>